<evidence type="ECO:0000313" key="2">
    <source>
        <dbReference type="EMBL" id="KAB1139271.1"/>
    </source>
</evidence>
<name>A0A6H9UNA4_9ACTN</name>
<gene>
    <name evidence="2" type="ORF">F7R91_40590</name>
</gene>
<proteinExistence type="predicted"/>
<feature type="region of interest" description="Disordered" evidence="1">
    <location>
        <begin position="473"/>
        <end position="504"/>
    </location>
</feature>
<reference evidence="2 3" key="1">
    <citation type="submission" date="2019-09" db="EMBL/GenBank/DDBJ databases">
        <title>Screening of Novel Bioactive Compounds from Soil-Associated.</title>
        <authorList>
            <person name="Zhao S."/>
        </authorList>
    </citation>
    <scope>NUCLEOTIDE SEQUENCE [LARGE SCALE GENOMIC DNA]</scope>
    <source>
        <strain evidence="2 3">HIT-DPA4</strain>
    </source>
</reference>
<dbReference type="RefSeq" id="WP_150958735.1">
    <property type="nucleotide sequence ID" value="NZ_VZRB01000067.1"/>
</dbReference>
<dbReference type="NCBIfam" id="TIGR02678">
    <property type="entry name" value="TIGR02678 family protein"/>
    <property type="match status" value="1"/>
</dbReference>
<evidence type="ECO:0000313" key="3">
    <source>
        <dbReference type="Proteomes" id="UP000442707"/>
    </source>
</evidence>
<comment type="caution">
    <text evidence="2">The sequence shown here is derived from an EMBL/GenBank/DDBJ whole genome shotgun (WGS) entry which is preliminary data.</text>
</comment>
<dbReference type="Pfam" id="PF09661">
    <property type="entry name" value="DUF2398"/>
    <property type="match status" value="2"/>
</dbReference>
<dbReference type="InterPro" id="IPR013494">
    <property type="entry name" value="CHP02678"/>
</dbReference>
<sequence length="516" mass="55132">MSTSVAEGVSALELADYQKAVRLVLRHPLITPVYPDRTALATVRRWAEQLRTDLMEVLGYRLITTADTARLQRAQDQLDATRPALSRAGRPFDRRRYAYLALTLAALGRHGAQVALGELADAVAADAVRIEGLGLDTARKADRDAFVDAVTWLTERGALRLADGSATSWALDPEQAEALYDIDREVLAAVHQPTRVLQHVTSVRALLDSAGALSLSEGRQARRRSAARRARRLVLENPVAYYADADPELTGQLRAPALAEDLSRLTGLAVERRSEGIALVDTSGRLSDLRFPGGGTVAQAALLLGARISEAAARHGRHAPELLPAPTAAERLAARADRIDLALPAHGVLAELAGAHDEAGLRVGGAIGQSYGAYRQDDSENAESVGSDPGVDGQDGVETRYPFVTTSWLRGRMRDITAQYGAGFAADLRGDPDRLLEKALDLLSAMSLTARVDGGVLALPLLARYRGVTAEVKTRMPQPRNGPPPEAAVDSPSQPAAGYAPQPALFPAHDVKDAVE</sequence>
<dbReference type="AlphaFoldDB" id="A0A6H9UNA4"/>
<dbReference type="EMBL" id="VZRB01000067">
    <property type="protein sequence ID" value="KAB1139271.1"/>
    <property type="molecule type" value="Genomic_DNA"/>
</dbReference>
<feature type="region of interest" description="Disordered" evidence="1">
    <location>
        <begin position="376"/>
        <end position="397"/>
    </location>
</feature>
<protein>
    <submittedName>
        <fullName evidence="2">TIGR02678 family protein</fullName>
    </submittedName>
</protein>
<keyword evidence="3" id="KW-1185">Reference proteome</keyword>
<accession>A0A6H9UNA4</accession>
<dbReference type="Proteomes" id="UP000442707">
    <property type="component" value="Unassembled WGS sequence"/>
</dbReference>
<organism evidence="2 3">
    <name type="scientific">Streptomyces luteolifulvus</name>
    <dbReference type="NCBI Taxonomy" id="2615112"/>
    <lineage>
        <taxon>Bacteria</taxon>
        <taxon>Bacillati</taxon>
        <taxon>Actinomycetota</taxon>
        <taxon>Actinomycetes</taxon>
        <taxon>Kitasatosporales</taxon>
        <taxon>Streptomycetaceae</taxon>
        <taxon>Streptomyces</taxon>
    </lineage>
</organism>
<evidence type="ECO:0000256" key="1">
    <source>
        <dbReference type="SAM" id="MobiDB-lite"/>
    </source>
</evidence>